<feature type="compositionally biased region" description="Acidic residues" evidence="1">
    <location>
        <begin position="142"/>
        <end position="151"/>
    </location>
</feature>
<name>A0A8H3PGR0_9LECA</name>
<dbReference type="Proteomes" id="UP000664203">
    <property type="component" value="Unassembled WGS sequence"/>
</dbReference>
<sequence>MAHGGITARSPGRPLGCSYHLSKPLKKNIVLGLLDFLWGCAEDREAVVDSVLRMMTEEQADEARAVVLDTRPYGGTLMQMAEMETIVSPYVPIKEEAKFVFFFRGVGSMMGRRKTMLREREEETVKIGIGWDGMGQRRKDAENDEGEEGENAESKEIGASRSEDGTVECKAEEAEAEKENENENEEE</sequence>
<reference evidence="2" key="1">
    <citation type="submission" date="2021-03" db="EMBL/GenBank/DDBJ databases">
        <authorList>
            <person name="Tagirdzhanova G."/>
        </authorList>
    </citation>
    <scope>NUCLEOTIDE SEQUENCE</scope>
</reference>
<accession>A0A8H3PGR0</accession>
<evidence type="ECO:0000313" key="2">
    <source>
        <dbReference type="EMBL" id="CAF9940472.1"/>
    </source>
</evidence>
<evidence type="ECO:0000313" key="3">
    <source>
        <dbReference type="Proteomes" id="UP000664203"/>
    </source>
</evidence>
<organism evidence="2 3">
    <name type="scientific">Alectoria fallacina</name>
    <dbReference type="NCBI Taxonomy" id="1903189"/>
    <lineage>
        <taxon>Eukaryota</taxon>
        <taxon>Fungi</taxon>
        <taxon>Dikarya</taxon>
        <taxon>Ascomycota</taxon>
        <taxon>Pezizomycotina</taxon>
        <taxon>Lecanoromycetes</taxon>
        <taxon>OSLEUM clade</taxon>
        <taxon>Lecanoromycetidae</taxon>
        <taxon>Lecanorales</taxon>
        <taxon>Lecanorineae</taxon>
        <taxon>Parmeliaceae</taxon>
        <taxon>Alectoria</taxon>
    </lineage>
</organism>
<feature type="region of interest" description="Disordered" evidence="1">
    <location>
        <begin position="131"/>
        <end position="187"/>
    </location>
</feature>
<feature type="compositionally biased region" description="Basic and acidic residues" evidence="1">
    <location>
        <begin position="152"/>
        <end position="181"/>
    </location>
</feature>
<gene>
    <name evidence="2" type="ORF">ALECFALPRED_008688</name>
</gene>
<proteinExistence type="predicted"/>
<evidence type="ECO:0000256" key="1">
    <source>
        <dbReference type="SAM" id="MobiDB-lite"/>
    </source>
</evidence>
<keyword evidence="3" id="KW-1185">Reference proteome</keyword>
<comment type="caution">
    <text evidence="2">The sequence shown here is derived from an EMBL/GenBank/DDBJ whole genome shotgun (WGS) entry which is preliminary data.</text>
</comment>
<protein>
    <submittedName>
        <fullName evidence="2">Uncharacterized protein</fullName>
    </submittedName>
</protein>
<dbReference type="EMBL" id="CAJPDR010000604">
    <property type="protein sequence ID" value="CAF9940472.1"/>
    <property type="molecule type" value="Genomic_DNA"/>
</dbReference>
<dbReference type="AlphaFoldDB" id="A0A8H3PGR0"/>
<dbReference type="OrthoDB" id="10491770at2759"/>